<evidence type="ECO:0000259" key="3">
    <source>
        <dbReference type="Pfam" id="PF00501"/>
    </source>
</evidence>
<dbReference type="InterPro" id="IPR042099">
    <property type="entry name" value="ANL_N_sf"/>
</dbReference>
<organism evidence="4 5">
    <name type="scientific">Epicoccum nigrum</name>
    <name type="common">Soil fungus</name>
    <name type="synonym">Epicoccum purpurascens</name>
    <dbReference type="NCBI Taxonomy" id="105696"/>
    <lineage>
        <taxon>Eukaryota</taxon>
        <taxon>Fungi</taxon>
        <taxon>Dikarya</taxon>
        <taxon>Ascomycota</taxon>
        <taxon>Pezizomycotina</taxon>
        <taxon>Dothideomycetes</taxon>
        <taxon>Pleosporomycetidae</taxon>
        <taxon>Pleosporales</taxon>
        <taxon>Pleosporineae</taxon>
        <taxon>Didymellaceae</taxon>
        <taxon>Epicoccum</taxon>
    </lineage>
</organism>
<sequence>MASRPETWPIYPNELLPNTLFKLAAQYPDLTYSEYPRSKDVADGYRKITFKEVANAVHAVAWWIEQNVGKPAVDDGSETLVYMGPNDLRYTVLVLGSVMVGYKMLFPTPRYGAESITRLVASVDGHVLLVPSESPPVVSEVLAKRPMRKFDFPSVDHLIASTPAPYKWTKTFESHKLEPLVCLHTSGTTGFPKPIIWTHDWANSVVQGDRIPAPAGYVRPESVMQGPRTRTMHLFPSMHASGIITALLFQLGCGSVIVHAPSRMMPSQAVDAAVDALEAIGDAGKVDLFGLPPPHAEYLAANKPLLERVGRVVDTVLWAGGSISDAAGKALSARVQTITPLASTEMGLWSSVRKLDHDGTKIVEDENQYNSFHPSLNIRFAEASKDDRGTLYEAIIVKNQGEGAWVQPLFKIFTDVQEKSLGDLFTQHPHDPEKWKHAGRADDLLVFMDTMKFHPGFAERQITAHPGVAEALVAGTRRPKASLIVRLNDGADIEEVQRLVEDVTKDFPFYARIDKSMILTVSEPFPKTAKGSIQKKATLDAYEKQLDALYENSG</sequence>
<keyword evidence="1" id="KW-0596">Phosphopantetheine</keyword>
<dbReference type="SUPFAM" id="SSF56801">
    <property type="entry name" value="Acetyl-CoA synthetase-like"/>
    <property type="match status" value="1"/>
</dbReference>
<dbReference type="EMBL" id="KZ107845">
    <property type="protein sequence ID" value="OSS48591.1"/>
    <property type="molecule type" value="Genomic_DNA"/>
</dbReference>
<gene>
    <name evidence="4" type="ORF">B5807_06933</name>
</gene>
<evidence type="ECO:0000313" key="4">
    <source>
        <dbReference type="EMBL" id="OSS48591.1"/>
    </source>
</evidence>
<protein>
    <recommendedName>
        <fullName evidence="3">AMP-dependent synthetase/ligase domain-containing protein</fullName>
    </recommendedName>
</protein>
<dbReference type="OMA" id="THNWIAS"/>
<name>A0A1Y2LXN3_EPING</name>
<dbReference type="PANTHER" id="PTHR43439">
    <property type="entry name" value="PHENYLACETATE-COENZYME A LIGASE"/>
    <property type="match status" value="1"/>
</dbReference>
<dbReference type="Proteomes" id="UP000193240">
    <property type="component" value="Unassembled WGS sequence"/>
</dbReference>
<dbReference type="STRING" id="105696.A0A1Y2LXN3"/>
<dbReference type="AlphaFoldDB" id="A0A1Y2LXN3"/>
<evidence type="ECO:0000256" key="2">
    <source>
        <dbReference type="ARBA" id="ARBA00022553"/>
    </source>
</evidence>
<reference evidence="4 5" key="1">
    <citation type="journal article" date="2017" name="Genome Announc.">
        <title>Genome sequence of the saprophytic ascomycete Epicoccum nigrum ICMP 19927 strain isolated from New Zealand.</title>
        <authorList>
            <person name="Fokin M."/>
            <person name="Fleetwood D."/>
            <person name="Weir B.S."/>
            <person name="Villas-Boas S.G."/>
        </authorList>
    </citation>
    <scope>NUCLEOTIDE SEQUENCE [LARGE SCALE GENOMIC DNA]</scope>
    <source>
        <strain evidence="4 5">ICMP 19927</strain>
    </source>
</reference>
<dbReference type="InterPro" id="IPR000873">
    <property type="entry name" value="AMP-dep_synth/lig_dom"/>
</dbReference>
<dbReference type="PANTHER" id="PTHR43439:SF2">
    <property type="entry name" value="ENZYME, PUTATIVE (JCVI)-RELATED"/>
    <property type="match status" value="1"/>
</dbReference>
<proteinExistence type="predicted"/>
<keyword evidence="2" id="KW-0597">Phosphoprotein</keyword>
<accession>A0A1Y2LXN3</accession>
<dbReference type="InterPro" id="IPR045851">
    <property type="entry name" value="AMP-bd_C_sf"/>
</dbReference>
<keyword evidence="5" id="KW-1185">Reference proteome</keyword>
<dbReference type="Gene3D" id="3.40.50.12780">
    <property type="entry name" value="N-terminal domain of ligase-like"/>
    <property type="match status" value="1"/>
</dbReference>
<dbReference type="Gene3D" id="3.30.300.30">
    <property type="match status" value="1"/>
</dbReference>
<dbReference type="Pfam" id="PF00501">
    <property type="entry name" value="AMP-binding"/>
    <property type="match status" value="1"/>
</dbReference>
<evidence type="ECO:0000256" key="1">
    <source>
        <dbReference type="ARBA" id="ARBA00022450"/>
    </source>
</evidence>
<evidence type="ECO:0000313" key="5">
    <source>
        <dbReference type="Proteomes" id="UP000193240"/>
    </source>
</evidence>
<dbReference type="Pfam" id="PF23562">
    <property type="entry name" value="AMP-binding_C_3"/>
    <property type="match status" value="1"/>
</dbReference>
<feature type="domain" description="AMP-dependent synthetase/ligase" evidence="3">
    <location>
        <begin position="24"/>
        <end position="352"/>
    </location>
</feature>
<dbReference type="InterPro" id="IPR051414">
    <property type="entry name" value="Adenylate-forming_Reductase"/>
</dbReference>
<dbReference type="InParanoid" id="A0A1Y2LXN3"/>